<feature type="compositionally biased region" description="Basic and acidic residues" evidence="1">
    <location>
        <begin position="439"/>
        <end position="453"/>
    </location>
</feature>
<dbReference type="Proteomes" id="UP000272942">
    <property type="component" value="Unassembled WGS sequence"/>
</dbReference>
<accession>A0A183AB51</accession>
<feature type="compositionally biased region" description="Basic and acidic residues" evidence="1">
    <location>
        <begin position="411"/>
        <end position="429"/>
    </location>
</feature>
<feature type="region of interest" description="Disordered" evidence="1">
    <location>
        <begin position="247"/>
        <end position="453"/>
    </location>
</feature>
<feature type="compositionally biased region" description="Acidic residues" evidence="1">
    <location>
        <begin position="360"/>
        <end position="369"/>
    </location>
</feature>
<proteinExistence type="predicted"/>
<feature type="compositionally biased region" description="Basic and acidic residues" evidence="1">
    <location>
        <begin position="253"/>
        <end position="264"/>
    </location>
</feature>
<gene>
    <name evidence="2" type="ORF">ECPE_LOCUS4186</name>
</gene>
<keyword evidence="3" id="KW-1185">Reference proteome</keyword>
<evidence type="ECO:0000256" key="1">
    <source>
        <dbReference type="SAM" id="MobiDB-lite"/>
    </source>
</evidence>
<sequence length="453" mass="52609">MKSRGHVLERPKSKEFKDLPKLVPPELPSSIAELRNALRQLNNAYVSHKKHRSNERVHSSPRNVEAFVNLTHGPPHRKNQFRQGCDKHVKLGDKDHRTAHSLRRHWSKDTESVRTAKLVDCESMMSAGSMRSRLSSWVFKLVPNRMRRKTNDVAISSQSEVQQFIQNNSDQKAISADLKSHQIDKATLESKNPYNSFGKSTIPVTKVYGSQTAWNMQAIEPGENENFGKSKRPKDLKGAKLKEDIQLSFESGENMKPKPDEIEKYKKKQKKHRKHQNDTSIPMEQNVSDADNRDVRQIPMIELHSFRTQPIDQEAMLQNTELNSSQMKHLSESNNENPDIPAESNRHKKKASKRPKPTDTEVDLETGDLDNEHQRSRSKKHRTDATLESEGQQEEEEYREKRKQKHRKSLGKRDNGDRDRSESDLENIQRSRKSRRSHQARDYNDEDMTMEHQ</sequence>
<feature type="compositionally biased region" description="Polar residues" evidence="1">
    <location>
        <begin position="278"/>
        <end position="289"/>
    </location>
</feature>
<reference evidence="2 3" key="2">
    <citation type="submission" date="2018-11" db="EMBL/GenBank/DDBJ databases">
        <authorList>
            <consortium name="Pathogen Informatics"/>
        </authorList>
    </citation>
    <scope>NUCLEOTIDE SEQUENCE [LARGE SCALE GENOMIC DNA]</scope>
    <source>
        <strain evidence="2 3">Egypt</strain>
    </source>
</reference>
<dbReference type="EMBL" id="UZAN01041065">
    <property type="protein sequence ID" value="VDP71860.1"/>
    <property type="molecule type" value="Genomic_DNA"/>
</dbReference>
<evidence type="ECO:0000313" key="4">
    <source>
        <dbReference type="WBParaSite" id="ECPE_0000419401-mRNA-1"/>
    </source>
</evidence>
<reference evidence="4" key="1">
    <citation type="submission" date="2016-06" db="UniProtKB">
        <authorList>
            <consortium name="WormBaseParasite"/>
        </authorList>
    </citation>
    <scope>IDENTIFICATION</scope>
</reference>
<evidence type="ECO:0000313" key="3">
    <source>
        <dbReference type="Proteomes" id="UP000272942"/>
    </source>
</evidence>
<dbReference type="AlphaFoldDB" id="A0A183AB51"/>
<protein>
    <submittedName>
        <fullName evidence="4">PINc domain-containing protein</fullName>
    </submittedName>
</protein>
<name>A0A183AB51_9TREM</name>
<feature type="compositionally biased region" description="Basic residues" evidence="1">
    <location>
        <begin position="346"/>
        <end position="355"/>
    </location>
</feature>
<feature type="compositionally biased region" description="Polar residues" evidence="1">
    <location>
        <begin position="306"/>
        <end position="337"/>
    </location>
</feature>
<organism evidence="4">
    <name type="scientific">Echinostoma caproni</name>
    <dbReference type="NCBI Taxonomy" id="27848"/>
    <lineage>
        <taxon>Eukaryota</taxon>
        <taxon>Metazoa</taxon>
        <taxon>Spiralia</taxon>
        <taxon>Lophotrochozoa</taxon>
        <taxon>Platyhelminthes</taxon>
        <taxon>Trematoda</taxon>
        <taxon>Digenea</taxon>
        <taxon>Plagiorchiida</taxon>
        <taxon>Echinostomata</taxon>
        <taxon>Echinostomatoidea</taxon>
        <taxon>Echinostomatidae</taxon>
        <taxon>Echinostoma</taxon>
    </lineage>
</organism>
<evidence type="ECO:0000313" key="2">
    <source>
        <dbReference type="EMBL" id="VDP71860.1"/>
    </source>
</evidence>
<dbReference type="WBParaSite" id="ECPE_0000419401-mRNA-1">
    <property type="protein sequence ID" value="ECPE_0000419401-mRNA-1"/>
    <property type="gene ID" value="ECPE_0000419401"/>
</dbReference>
<feature type="compositionally biased region" description="Basic residues" evidence="1">
    <location>
        <begin position="265"/>
        <end position="275"/>
    </location>
</feature>
<feature type="compositionally biased region" description="Basic residues" evidence="1">
    <location>
        <begin position="401"/>
        <end position="410"/>
    </location>
</feature>